<feature type="compositionally biased region" description="Basic and acidic residues" evidence="1">
    <location>
        <begin position="104"/>
        <end position="116"/>
    </location>
</feature>
<sequence>MSRFTVELIKWGHSGAVDRAITSWGLNGSVDRTILSGATVGKWIEPLRVKRGEYGAAQECNGGGKREIPDKNPPRGGIGVTPPGIEPGSLWSEASSLTTTPPRPLRDCRRTGAEKG</sequence>
<feature type="compositionally biased region" description="Basic and acidic residues" evidence="1">
    <location>
        <begin position="64"/>
        <end position="73"/>
    </location>
</feature>
<proteinExistence type="predicted"/>
<keyword evidence="3" id="KW-1185">Reference proteome</keyword>
<reference evidence="2 3" key="1">
    <citation type="submission" date="2023-02" db="EMBL/GenBank/DDBJ databases">
        <title>LHISI_Scaffold_Assembly.</title>
        <authorList>
            <person name="Stuart O.P."/>
            <person name="Cleave R."/>
            <person name="Magrath M.J.L."/>
            <person name="Mikheyev A.S."/>
        </authorList>
    </citation>
    <scope>NUCLEOTIDE SEQUENCE [LARGE SCALE GENOMIC DNA]</scope>
    <source>
        <strain evidence="2">Daus_M_001</strain>
        <tissue evidence="2">Leg muscle</tissue>
    </source>
</reference>
<organism evidence="2 3">
    <name type="scientific">Dryococelus australis</name>
    <dbReference type="NCBI Taxonomy" id="614101"/>
    <lineage>
        <taxon>Eukaryota</taxon>
        <taxon>Metazoa</taxon>
        <taxon>Ecdysozoa</taxon>
        <taxon>Arthropoda</taxon>
        <taxon>Hexapoda</taxon>
        <taxon>Insecta</taxon>
        <taxon>Pterygota</taxon>
        <taxon>Neoptera</taxon>
        <taxon>Polyneoptera</taxon>
        <taxon>Phasmatodea</taxon>
        <taxon>Verophasmatodea</taxon>
        <taxon>Anareolatae</taxon>
        <taxon>Phasmatidae</taxon>
        <taxon>Eurycanthinae</taxon>
        <taxon>Dryococelus</taxon>
    </lineage>
</organism>
<evidence type="ECO:0000313" key="3">
    <source>
        <dbReference type="Proteomes" id="UP001159363"/>
    </source>
</evidence>
<accession>A0ABQ9ID35</accession>
<dbReference type="EMBL" id="JARBHB010000002">
    <property type="protein sequence ID" value="KAJ8894582.1"/>
    <property type="molecule type" value="Genomic_DNA"/>
</dbReference>
<comment type="caution">
    <text evidence="2">The sequence shown here is derived from an EMBL/GenBank/DDBJ whole genome shotgun (WGS) entry which is preliminary data.</text>
</comment>
<evidence type="ECO:0000256" key="1">
    <source>
        <dbReference type="SAM" id="MobiDB-lite"/>
    </source>
</evidence>
<feature type="region of interest" description="Disordered" evidence="1">
    <location>
        <begin position="57"/>
        <end position="116"/>
    </location>
</feature>
<dbReference type="Proteomes" id="UP001159363">
    <property type="component" value="Chromosome 2"/>
</dbReference>
<gene>
    <name evidence="2" type="ORF">PR048_007246</name>
</gene>
<protein>
    <submittedName>
        <fullName evidence="2">Uncharacterized protein</fullName>
    </submittedName>
</protein>
<evidence type="ECO:0000313" key="2">
    <source>
        <dbReference type="EMBL" id="KAJ8894582.1"/>
    </source>
</evidence>
<name>A0ABQ9ID35_9NEOP</name>